<evidence type="ECO:0000256" key="5">
    <source>
        <dbReference type="ARBA" id="ARBA00023277"/>
    </source>
</evidence>
<evidence type="ECO:0000259" key="8">
    <source>
        <dbReference type="SMART" id="SM00813"/>
    </source>
</evidence>
<feature type="compositionally biased region" description="Polar residues" evidence="7">
    <location>
        <begin position="510"/>
        <end position="527"/>
    </location>
</feature>
<protein>
    <recommendedName>
        <fullName evidence="3">non-reducing end alpha-L-arabinofuranosidase</fullName>
        <ecNumber evidence="3">3.2.1.55</ecNumber>
    </recommendedName>
</protein>
<evidence type="ECO:0000313" key="9">
    <source>
        <dbReference type="EMBL" id="MFC4986279.1"/>
    </source>
</evidence>
<dbReference type="EC" id="3.2.1.55" evidence="3"/>
<dbReference type="Gene3D" id="2.60.40.1180">
    <property type="entry name" value="Golgi alpha-mannosidase II"/>
    <property type="match status" value="1"/>
</dbReference>
<dbReference type="Pfam" id="PF22848">
    <property type="entry name" value="ASD1_dom"/>
    <property type="match status" value="1"/>
</dbReference>
<dbReference type="SUPFAM" id="SSF51011">
    <property type="entry name" value="Glycosyl hydrolase domain"/>
    <property type="match status" value="1"/>
</dbReference>
<keyword evidence="5" id="KW-0119">Carbohydrate metabolism</keyword>
<dbReference type="GO" id="GO:0046556">
    <property type="term" value="F:alpha-L-arabinofuranosidase activity"/>
    <property type="evidence" value="ECO:0007669"/>
    <property type="project" value="UniProtKB-EC"/>
</dbReference>
<dbReference type="Proteomes" id="UP001595925">
    <property type="component" value="Unassembled WGS sequence"/>
</dbReference>
<keyword evidence="10" id="KW-1185">Reference proteome</keyword>
<evidence type="ECO:0000256" key="4">
    <source>
        <dbReference type="ARBA" id="ARBA00022801"/>
    </source>
</evidence>
<comment type="similarity">
    <text evidence="2">Belongs to the glycosyl hydrolase 51 family.</text>
</comment>
<dbReference type="PANTHER" id="PTHR43576">
    <property type="entry name" value="ALPHA-L-ARABINOFURANOSIDASE C-RELATED"/>
    <property type="match status" value="1"/>
</dbReference>
<dbReference type="Pfam" id="PF06964">
    <property type="entry name" value="Alpha-L-AF_C"/>
    <property type="match status" value="1"/>
</dbReference>
<evidence type="ECO:0000256" key="1">
    <source>
        <dbReference type="ARBA" id="ARBA00001462"/>
    </source>
</evidence>
<proteinExistence type="inferred from homology"/>
<dbReference type="SUPFAM" id="SSF51445">
    <property type="entry name" value="(Trans)glycosidases"/>
    <property type="match status" value="1"/>
</dbReference>
<organism evidence="9 10">
    <name type="scientific">Saliphagus infecundisoli</name>
    <dbReference type="NCBI Taxonomy" id="1849069"/>
    <lineage>
        <taxon>Archaea</taxon>
        <taxon>Methanobacteriati</taxon>
        <taxon>Methanobacteriota</taxon>
        <taxon>Stenosarchaea group</taxon>
        <taxon>Halobacteria</taxon>
        <taxon>Halobacteriales</taxon>
        <taxon>Natrialbaceae</taxon>
        <taxon>Saliphagus</taxon>
    </lineage>
</organism>
<evidence type="ECO:0000313" key="10">
    <source>
        <dbReference type="Proteomes" id="UP001595925"/>
    </source>
</evidence>
<dbReference type="InterPro" id="IPR055235">
    <property type="entry name" value="ASD1_cat"/>
</dbReference>
<keyword evidence="6" id="KW-0326">Glycosidase</keyword>
<dbReference type="EMBL" id="JBHSJG010000003">
    <property type="protein sequence ID" value="MFC4986279.1"/>
    <property type="molecule type" value="Genomic_DNA"/>
</dbReference>
<accession>A0ABD5Q9A6</accession>
<sequence length="711" mass="78623">MVDSDLLVHSETDDTSMAHITVDANQRADFHVEPKLYGKFCEHLGNNIYQGKEAQILFNPTFGEWHFRGVERRPSGGFVSESDRERIEERVRDHGRPLAYPPESDPDALLGAYEDALAFGWQPAGDVLTSPDTGPNGNRAQRLQVDETGAGVFQETRLPLHRVSEYEFRTQIRATASTTARISIRTDETLCDESILDIGTEWKTVEGTLEVPDDVDPDAVYEVLLTADDTTDLVVERLLLYPGDHIDYADPEVVEYLQESDLPLLRWPGGNFVSGYDWRDGIGPVDERPERINPAWDGLEPNLFGTAEFVTLCGHVGCEPSICVNAGDGTPEEAAKWVEYCNGSTDTEMGQLRAEHGHPEPFDITYWEIGNELWGKWQVHWTTPKGNADRYRQFREAMLEADSDILVTACGVVANEERPWNQVLLDECSKDVRAISSHPLAGGQVDEETDPDELYHAFMGYSDQLTDQYADLKTQMHEAGVENPKLNVTELQLFASFNAGAEGVGRKDGGSSSDEGASLTPETMPTPTTISEAIYDACMRHDLIRLGEFTELLTHSATVNHGGGLQKEGERVWADPCHYGRSIGTVQAGATPVAVELECDSITTESTFREIQPVDVPLVDAMATINGGILNVIVVNRTSQDDPVSVTLEIDGFEPKNEATLTTLGSDELYDKNTREDPEKVTPDVDTITVSDGAVFDLPSYSMARIDFEQV</sequence>
<evidence type="ECO:0000256" key="2">
    <source>
        <dbReference type="ARBA" id="ARBA00007186"/>
    </source>
</evidence>
<dbReference type="Gene3D" id="2.60.120.260">
    <property type="entry name" value="Galactose-binding domain-like"/>
    <property type="match status" value="1"/>
</dbReference>
<dbReference type="AlphaFoldDB" id="A0ABD5Q9A6"/>
<keyword evidence="4" id="KW-0378">Hydrolase</keyword>
<reference evidence="9 10" key="1">
    <citation type="journal article" date="2019" name="Int. J. Syst. Evol. Microbiol.">
        <title>The Global Catalogue of Microorganisms (GCM) 10K type strain sequencing project: providing services to taxonomists for standard genome sequencing and annotation.</title>
        <authorList>
            <consortium name="The Broad Institute Genomics Platform"/>
            <consortium name="The Broad Institute Genome Sequencing Center for Infectious Disease"/>
            <person name="Wu L."/>
            <person name="Ma J."/>
        </authorList>
    </citation>
    <scope>NUCLEOTIDE SEQUENCE [LARGE SCALE GENOMIC DNA]</scope>
    <source>
        <strain evidence="9 10">CGMCC 1.15824</strain>
    </source>
</reference>
<evidence type="ECO:0000256" key="7">
    <source>
        <dbReference type="SAM" id="MobiDB-lite"/>
    </source>
</evidence>
<dbReference type="SMART" id="SM00813">
    <property type="entry name" value="Alpha-L-AF_C"/>
    <property type="match status" value="1"/>
</dbReference>
<dbReference type="RefSeq" id="WP_224829488.1">
    <property type="nucleotide sequence ID" value="NZ_JAIVEF010000013.1"/>
</dbReference>
<dbReference type="Gene3D" id="3.20.20.80">
    <property type="entry name" value="Glycosidases"/>
    <property type="match status" value="1"/>
</dbReference>
<evidence type="ECO:0000256" key="3">
    <source>
        <dbReference type="ARBA" id="ARBA00012670"/>
    </source>
</evidence>
<comment type="caution">
    <text evidence="9">The sequence shown here is derived from an EMBL/GenBank/DDBJ whole genome shotgun (WGS) entry which is preliminary data.</text>
</comment>
<dbReference type="PANTHER" id="PTHR43576:SF2">
    <property type="entry name" value="INTRACELLULAR EXO-ALPHA-L-ARABINOFURANOSIDASE 2"/>
    <property type="match status" value="1"/>
</dbReference>
<feature type="domain" description="Alpha-L-arabinofuranosidase C-terminal" evidence="8">
    <location>
        <begin position="514"/>
        <end position="702"/>
    </location>
</feature>
<dbReference type="InterPro" id="IPR017853">
    <property type="entry name" value="GH"/>
</dbReference>
<gene>
    <name evidence="9" type="ORF">ACFPFO_00515</name>
</gene>
<comment type="catalytic activity">
    <reaction evidence="1">
        <text>Hydrolysis of terminal non-reducing alpha-L-arabinofuranoside residues in alpha-L-arabinosides.</text>
        <dbReference type="EC" id="3.2.1.55"/>
    </reaction>
</comment>
<dbReference type="InterPro" id="IPR013780">
    <property type="entry name" value="Glyco_hydro_b"/>
</dbReference>
<name>A0ABD5Q9A6_9EURY</name>
<feature type="region of interest" description="Disordered" evidence="7">
    <location>
        <begin position="503"/>
        <end position="527"/>
    </location>
</feature>
<evidence type="ECO:0000256" key="6">
    <source>
        <dbReference type="ARBA" id="ARBA00023295"/>
    </source>
</evidence>
<dbReference type="InterPro" id="IPR010720">
    <property type="entry name" value="Alpha-L-AF_C"/>
</dbReference>